<comment type="caution">
    <text evidence="1">The sequence shown here is derived from an EMBL/GenBank/DDBJ whole genome shotgun (WGS) entry which is preliminary data.</text>
</comment>
<reference evidence="1 2" key="1">
    <citation type="submission" date="2011-02" db="EMBL/GenBank/DDBJ databases">
        <authorList>
            <person name="Durkin A.S."/>
            <person name="Madupu R."/>
            <person name="Torralba M."/>
            <person name="Gillis M."/>
            <person name="Methe B."/>
            <person name="Sutton G."/>
            <person name="Nelson K.E."/>
        </authorList>
    </citation>
    <scope>NUCLEOTIDE SEQUENCE [LARGE SCALE GENOMIC DNA]</scope>
    <source>
        <strain evidence="1 2">CRIS 18C-A</strain>
    </source>
</reference>
<organism evidence="1 2">
    <name type="scientific">Prevotella denticola CRIS 18C-A</name>
    <dbReference type="NCBI Taxonomy" id="944557"/>
    <lineage>
        <taxon>Bacteria</taxon>
        <taxon>Pseudomonadati</taxon>
        <taxon>Bacteroidota</taxon>
        <taxon>Bacteroidia</taxon>
        <taxon>Bacteroidales</taxon>
        <taxon>Prevotellaceae</taxon>
        <taxon>Prevotella</taxon>
    </lineage>
</organism>
<dbReference type="AlphaFoldDB" id="F0H513"/>
<protein>
    <submittedName>
        <fullName evidence="1">Uncharacterized protein</fullName>
    </submittedName>
</protein>
<accession>F0H513</accession>
<keyword evidence="2" id="KW-1185">Reference proteome</keyword>
<sequence length="64" mass="7100">MYVQSNTFYHQGLAKLGLICQLAKKMERKIPSCQTDYTVIDGREGMKSNHAHTVQDSKGGGQSL</sequence>
<name>F0H513_9BACT</name>
<evidence type="ECO:0000313" key="2">
    <source>
        <dbReference type="Proteomes" id="UP000003155"/>
    </source>
</evidence>
<evidence type="ECO:0000313" key="1">
    <source>
        <dbReference type="EMBL" id="EGC87075.1"/>
    </source>
</evidence>
<dbReference type="Proteomes" id="UP000003155">
    <property type="component" value="Unassembled WGS sequence"/>
</dbReference>
<dbReference type="EMBL" id="AEXO01000026">
    <property type="protein sequence ID" value="EGC87075.1"/>
    <property type="molecule type" value="Genomic_DNA"/>
</dbReference>
<gene>
    <name evidence="1" type="ORF">HMPREF9303_2497</name>
</gene>
<proteinExistence type="predicted"/>